<dbReference type="RefSeq" id="WP_088906376.1">
    <property type="nucleotide sequence ID" value="NZ_CP018145.1"/>
</dbReference>
<accession>A0A220MBW2</accession>
<evidence type="ECO:0000259" key="1">
    <source>
        <dbReference type="Pfam" id="PF12680"/>
    </source>
</evidence>
<dbReference type="InterPro" id="IPR032710">
    <property type="entry name" value="NTF2-like_dom_sf"/>
</dbReference>
<dbReference type="Pfam" id="PF12680">
    <property type="entry name" value="SnoaL_2"/>
    <property type="match status" value="1"/>
</dbReference>
<gene>
    <name evidence="2" type="ORF">BP422_02300</name>
</gene>
<name>A0A220MBW2_9BACL</name>
<proteinExistence type="predicted"/>
<organism evidence="2 3">
    <name type="scientific">Brevibacillus formosus</name>
    <dbReference type="NCBI Taxonomy" id="54913"/>
    <lineage>
        <taxon>Bacteria</taxon>
        <taxon>Bacillati</taxon>
        <taxon>Bacillota</taxon>
        <taxon>Bacilli</taxon>
        <taxon>Bacillales</taxon>
        <taxon>Paenibacillaceae</taxon>
        <taxon>Brevibacillus</taxon>
    </lineage>
</organism>
<dbReference type="Proteomes" id="UP000197781">
    <property type="component" value="Chromosome"/>
</dbReference>
<dbReference type="SUPFAM" id="SSF54427">
    <property type="entry name" value="NTF2-like"/>
    <property type="match status" value="1"/>
</dbReference>
<dbReference type="KEGG" id="bfm:BP422_02300"/>
<feature type="domain" description="SnoaL-like" evidence="1">
    <location>
        <begin position="10"/>
        <end position="121"/>
    </location>
</feature>
<protein>
    <recommendedName>
        <fullName evidence="1">SnoaL-like domain-containing protein</fullName>
    </recommendedName>
</protein>
<dbReference type="InterPro" id="IPR037401">
    <property type="entry name" value="SnoaL-like"/>
</dbReference>
<reference evidence="2 3" key="1">
    <citation type="submission" date="2016-11" db="EMBL/GenBank/DDBJ databases">
        <authorList>
            <person name="Jaros S."/>
            <person name="Januszkiewicz K."/>
            <person name="Wedrychowicz H."/>
        </authorList>
    </citation>
    <scope>NUCLEOTIDE SEQUENCE [LARGE SCALE GENOMIC DNA]</scope>
    <source>
        <strain evidence="2 3">NF2</strain>
    </source>
</reference>
<evidence type="ECO:0000313" key="3">
    <source>
        <dbReference type="Proteomes" id="UP000197781"/>
    </source>
</evidence>
<dbReference type="Gene3D" id="3.10.450.50">
    <property type="match status" value="1"/>
</dbReference>
<dbReference type="AlphaFoldDB" id="A0A220MBW2"/>
<dbReference type="EMBL" id="CP018145">
    <property type="protein sequence ID" value="ASJ52477.1"/>
    <property type="molecule type" value="Genomic_DNA"/>
</dbReference>
<sequence length="127" mass="14231">MTNEEIKGIIENYVQAYNSFDVEGIVKLLHTDIVFRNYSNGELDTETKGIEAFRELAEKSAKIFSSRLQTILACLVMDDKAEVQIDYEGTLAIDLPNGLKAGDTLQLKGKSLFMMKEGKVSLIEDYS</sequence>
<evidence type="ECO:0000313" key="2">
    <source>
        <dbReference type="EMBL" id="ASJ52477.1"/>
    </source>
</evidence>